<dbReference type="Gene3D" id="3.10.10.10">
    <property type="entry name" value="HIV Type 1 Reverse Transcriptase, subunit A, domain 1"/>
    <property type="match status" value="1"/>
</dbReference>
<evidence type="ECO:0000313" key="2">
    <source>
        <dbReference type="EMBL" id="KAK7096980.1"/>
    </source>
</evidence>
<name>A0AAN9G7S9_9CAEN</name>
<dbReference type="SUPFAM" id="SSF56672">
    <property type="entry name" value="DNA/RNA polymerases"/>
    <property type="match status" value="1"/>
</dbReference>
<dbReference type="PANTHER" id="PTHR33050:SF7">
    <property type="entry name" value="RIBONUCLEASE H"/>
    <property type="match status" value="1"/>
</dbReference>
<dbReference type="AlphaFoldDB" id="A0AAN9G7S9"/>
<protein>
    <recommendedName>
        <fullName evidence="1">Reverse transcriptase domain-containing protein</fullName>
    </recommendedName>
</protein>
<dbReference type="EMBL" id="JBAMIC010000013">
    <property type="protein sequence ID" value="KAK7096980.1"/>
    <property type="molecule type" value="Genomic_DNA"/>
</dbReference>
<reference evidence="2 3" key="1">
    <citation type="submission" date="2024-02" db="EMBL/GenBank/DDBJ databases">
        <title>Chromosome-scale genome assembly of the rough periwinkle Littorina saxatilis.</title>
        <authorList>
            <person name="De Jode A."/>
            <person name="Faria R."/>
            <person name="Formenti G."/>
            <person name="Sims Y."/>
            <person name="Smith T.P."/>
            <person name="Tracey A."/>
            <person name="Wood J.M.D."/>
            <person name="Zagrodzka Z.B."/>
            <person name="Johannesson K."/>
            <person name="Butlin R.K."/>
            <person name="Leder E.H."/>
        </authorList>
    </citation>
    <scope>NUCLEOTIDE SEQUENCE [LARGE SCALE GENOMIC DNA]</scope>
    <source>
        <strain evidence="2">Snail1</strain>
        <tissue evidence="2">Muscle</tissue>
    </source>
</reference>
<sequence length="366" mass="40833">MAKVDLKSAYRSVRIHPSSTQWTGLHWTFEGDSAPTFQRDSRLPFGDRKAPAIFHRLTQSIRRHLRRQGFDAVVVYLDDFFICAPTFGECQAALNSVIGLLRSLGFGIAWEKVEGPSKQVTFLGVTINSQSGILSLDTVKTTHLIAHLQRCLTHKQLQRLAGKLSWASNVIPWGRTHVRRIFAIMNTKADHHKVRVQPLLEDLDWWTAVLQIPSLCRRIWDRRPTVTVRCDASADAGGAFCQGDWYYTAWLPDSPHLTSAHINVKELAITVSALHRWAPQLQRRHVVIVTDNSAAQAMLNKDTSPCSPAARLLRQLSSLAIALDITVSAIHIPGADNHIPDAISRLHLPGQPSVWSPFSPPSLALC</sequence>
<dbReference type="Proteomes" id="UP001374579">
    <property type="component" value="Unassembled WGS sequence"/>
</dbReference>
<dbReference type="InterPro" id="IPR043128">
    <property type="entry name" value="Rev_trsase/Diguanyl_cyclase"/>
</dbReference>
<dbReference type="Gene3D" id="3.30.70.270">
    <property type="match status" value="1"/>
</dbReference>
<gene>
    <name evidence="2" type="ORF">V1264_004022</name>
</gene>
<dbReference type="InterPro" id="IPR043502">
    <property type="entry name" value="DNA/RNA_pol_sf"/>
</dbReference>
<dbReference type="InterPro" id="IPR052055">
    <property type="entry name" value="Hepadnavirus_pol/RT"/>
</dbReference>
<keyword evidence="3" id="KW-1185">Reference proteome</keyword>
<proteinExistence type="predicted"/>
<dbReference type="InterPro" id="IPR000477">
    <property type="entry name" value="RT_dom"/>
</dbReference>
<evidence type="ECO:0000313" key="3">
    <source>
        <dbReference type="Proteomes" id="UP001374579"/>
    </source>
</evidence>
<comment type="caution">
    <text evidence="2">The sequence shown here is derived from an EMBL/GenBank/DDBJ whole genome shotgun (WGS) entry which is preliminary data.</text>
</comment>
<dbReference type="CDD" id="cd09275">
    <property type="entry name" value="RNase_HI_RT_DIRS1"/>
    <property type="match status" value="1"/>
</dbReference>
<feature type="domain" description="Reverse transcriptase" evidence="1">
    <location>
        <begin position="1"/>
        <end position="127"/>
    </location>
</feature>
<accession>A0AAN9G7S9</accession>
<dbReference type="PROSITE" id="PS50878">
    <property type="entry name" value="RT_POL"/>
    <property type="match status" value="1"/>
</dbReference>
<evidence type="ECO:0000259" key="1">
    <source>
        <dbReference type="PROSITE" id="PS50878"/>
    </source>
</evidence>
<dbReference type="PANTHER" id="PTHR33050">
    <property type="entry name" value="REVERSE TRANSCRIPTASE DOMAIN-CONTAINING PROTEIN"/>
    <property type="match status" value="1"/>
</dbReference>
<organism evidence="2 3">
    <name type="scientific">Littorina saxatilis</name>
    <dbReference type="NCBI Taxonomy" id="31220"/>
    <lineage>
        <taxon>Eukaryota</taxon>
        <taxon>Metazoa</taxon>
        <taxon>Spiralia</taxon>
        <taxon>Lophotrochozoa</taxon>
        <taxon>Mollusca</taxon>
        <taxon>Gastropoda</taxon>
        <taxon>Caenogastropoda</taxon>
        <taxon>Littorinimorpha</taxon>
        <taxon>Littorinoidea</taxon>
        <taxon>Littorinidae</taxon>
        <taxon>Littorina</taxon>
    </lineage>
</organism>
<dbReference type="Pfam" id="PF00078">
    <property type="entry name" value="RVT_1"/>
    <property type="match status" value="1"/>
</dbReference>